<evidence type="ECO:0000256" key="3">
    <source>
        <dbReference type="SAM" id="MobiDB-lite"/>
    </source>
</evidence>
<comment type="caution">
    <text evidence="4">The sequence shown here is derived from an EMBL/GenBank/DDBJ whole genome shotgun (WGS) entry which is preliminary data.</text>
</comment>
<feature type="region of interest" description="Disordered" evidence="3">
    <location>
        <begin position="8"/>
        <end position="27"/>
    </location>
</feature>
<dbReference type="EMBL" id="WLZY01000001">
    <property type="protein sequence ID" value="NDL56194.1"/>
    <property type="molecule type" value="Genomic_DNA"/>
</dbReference>
<proteinExistence type="inferred from homology"/>
<reference evidence="4 5" key="1">
    <citation type="submission" date="2019-11" db="EMBL/GenBank/DDBJ databases">
        <authorList>
            <person name="Li X.-J."/>
            <person name="Feng X.-M."/>
        </authorList>
    </citation>
    <scope>NUCLEOTIDE SEQUENCE [LARGE SCALE GENOMIC DNA]</scope>
    <source>
        <strain evidence="4 5">XMNu-373</strain>
    </source>
</reference>
<dbReference type="InterPro" id="IPR050490">
    <property type="entry name" value="Bact_solute-bd_prot1"/>
</dbReference>
<evidence type="ECO:0000313" key="5">
    <source>
        <dbReference type="Proteomes" id="UP000460435"/>
    </source>
</evidence>
<dbReference type="PANTHER" id="PTHR43649:SF29">
    <property type="entry name" value="OSMOPROTECTIVE COMPOUNDS-BINDING PROTEIN GGTB"/>
    <property type="match status" value="1"/>
</dbReference>
<keyword evidence="5" id="KW-1185">Reference proteome</keyword>
<dbReference type="PANTHER" id="PTHR43649">
    <property type="entry name" value="ARABINOSE-BINDING PROTEIN-RELATED"/>
    <property type="match status" value="1"/>
</dbReference>
<gene>
    <name evidence="4" type="ORF">F7O44_03795</name>
</gene>
<dbReference type="InterPro" id="IPR006059">
    <property type="entry name" value="SBP"/>
</dbReference>
<sequence length="424" mass="44337">MFVLAGCVTAGSDDGDDQEDPQTVSDEITDEEVTLRLAYTDDPPAQALVEGFEDQYPNVTIETAQTDFGNYITSITRSMSSDDAPDIAQYNPGAMRSLVPAGHVLELGGYSELYGWEGAFPPASLEQLMSDDDAQQFGTGGLYAVPGGLSVLGVYYNRPMLEEAGVDEVPSTLAEFSEAMEAVAETGERPLSLGGLEVGALHLWNAVLNSVGPAQDYLDWVYGAPDSSIETDAAAEATEIIAEWVEAGYISEGSNATSDADALADFTAGNAAFHATGNWAAATVADEMGDDAGFFVLPGADAGSVPVASGSSVAYSISSATEHPDVAAAFLDYMNSPEAAEIQIETGFMPVNTEADVATDGLLGDIAESFAPVAENDNIVPFPDFAAPGMIDRLTAGLQGIISGRTTTEDYLSSLQEVWTSHHG</sequence>
<dbReference type="Gene3D" id="3.40.190.10">
    <property type="entry name" value="Periplasmic binding protein-like II"/>
    <property type="match status" value="2"/>
</dbReference>
<dbReference type="AlphaFoldDB" id="A0A7K3LYU6"/>
<organism evidence="4 5">
    <name type="scientific">Phytoactinopolyspora mesophila</name>
    <dbReference type="NCBI Taxonomy" id="2650750"/>
    <lineage>
        <taxon>Bacteria</taxon>
        <taxon>Bacillati</taxon>
        <taxon>Actinomycetota</taxon>
        <taxon>Actinomycetes</taxon>
        <taxon>Jiangellales</taxon>
        <taxon>Jiangellaceae</taxon>
        <taxon>Phytoactinopolyspora</taxon>
    </lineage>
</organism>
<evidence type="ECO:0000313" key="4">
    <source>
        <dbReference type="EMBL" id="NDL56194.1"/>
    </source>
</evidence>
<comment type="similarity">
    <text evidence="1">Belongs to the bacterial solute-binding protein 1 family.</text>
</comment>
<dbReference type="Proteomes" id="UP000460435">
    <property type="component" value="Unassembled WGS sequence"/>
</dbReference>
<accession>A0A7K3LYU6</accession>
<evidence type="ECO:0000256" key="1">
    <source>
        <dbReference type="ARBA" id="ARBA00008520"/>
    </source>
</evidence>
<evidence type="ECO:0000256" key="2">
    <source>
        <dbReference type="ARBA" id="ARBA00022448"/>
    </source>
</evidence>
<name>A0A7K3LYU6_9ACTN</name>
<dbReference type="SUPFAM" id="SSF53850">
    <property type="entry name" value="Periplasmic binding protein-like II"/>
    <property type="match status" value="1"/>
</dbReference>
<dbReference type="Pfam" id="PF01547">
    <property type="entry name" value="SBP_bac_1"/>
    <property type="match status" value="1"/>
</dbReference>
<protein>
    <submittedName>
        <fullName evidence="4">Extracellular solute-binding protein</fullName>
    </submittedName>
</protein>
<keyword evidence="2" id="KW-0813">Transport</keyword>